<dbReference type="Proteomes" id="UP001604277">
    <property type="component" value="Unassembled WGS sequence"/>
</dbReference>
<dbReference type="AlphaFoldDB" id="A0ABD1W6N8"/>
<keyword evidence="2" id="KW-1185">Reference proteome</keyword>
<protein>
    <submittedName>
        <fullName evidence="1">Uncharacterized protein</fullName>
    </submittedName>
</protein>
<name>A0ABD1W6N8_9LAMI</name>
<organism evidence="1 2">
    <name type="scientific">Forsythia ovata</name>
    <dbReference type="NCBI Taxonomy" id="205694"/>
    <lineage>
        <taxon>Eukaryota</taxon>
        <taxon>Viridiplantae</taxon>
        <taxon>Streptophyta</taxon>
        <taxon>Embryophyta</taxon>
        <taxon>Tracheophyta</taxon>
        <taxon>Spermatophyta</taxon>
        <taxon>Magnoliopsida</taxon>
        <taxon>eudicotyledons</taxon>
        <taxon>Gunneridae</taxon>
        <taxon>Pentapetalae</taxon>
        <taxon>asterids</taxon>
        <taxon>lamiids</taxon>
        <taxon>Lamiales</taxon>
        <taxon>Oleaceae</taxon>
        <taxon>Forsythieae</taxon>
        <taxon>Forsythia</taxon>
    </lineage>
</organism>
<evidence type="ECO:0000313" key="1">
    <source>
        <dbReference type="EMBL" id="KAL2545325.1"/>
    </source>
</evidence>
<proteinExistence type="predicted"/>
<gene>
    <name evidence="1" type="ORF">Fot_14558</name>
</gene>
<accession>A0ABD1W6N8</accession>
<evidence type="ECO:0000313" key="2">
    <source>
        <dbReference type="Proteomes" id="UP001604277"/>
    </source>
</evidence>
<dbReference type="EMBL" id="JBFOLJ010000004">
    <property type="protein sequence ID" value="KAL2545325.1"/>
    <property type="molecule type" value="Genomic_DNA"/>
</dbReference>
<sequence length="101" mass="11820">MKADNSPINAAVCSQSNEGFDHHYLRLTAYHSTSRAQTNSLRTIAKTFREHEHESHLILRLNPKSNHSYFHRKPYTNICIHHMMKTGRSDFGQEVNQKRDE</sequence>
<reference evidence="2" key="1">
    <citation type="submission" date="2024-07" db="EMBL/GenBank/DDBJ databases">
        <title>Two chromosome-level genome assemblies of Korean endemic species Abeliophyllum distichum and Forsythia ovata (Oleaceae).</title>
        <authorList>
            <person name="Jang H."/>
        </authorList>
    </citation>
    <scope>NUCLEOTIDE SEQUENCE [LARGE SCALE GENOMIC DNA]</scope>
</reference>
<comment type="caution">
    <text evidence="1">The sequence shown here is derived from an EMBL/GenBank/DDBJ whole genome shotgun (WGS) entry which is preliminary data.</text>
</comment>